<comment type="subcellular location">
    <subcellularLocation>
        <location evidence="9">Cell membrane</location>
        <topology evidence="9">Multi-pass membrane protein</topology>
    </subcellularLocation>
</comment>
<evidence type="ECO:0000256" key="6">
    <source>
        <dbReference type="ARBA" id="ARBA00022801"/>
    </source>
</evidence>
<dbReference type="InterPro" id="IPR001872">
    <property type="entry name" value="Peptidase_A8"/>
</dbReference>
<feature type="transmembrane region" description="Helical" evidence="9">
    <location>
        <begin position="59"/>
        <end position="77"/>
    </location>
</feature>
<evidence type="ECO:0000256" key="10">
    <source>
        <dbReference type="RuleBase" id="RU000594"/>
    </source>
</evidence>
<keyword evidence="13" id="KW-1185">Reference proteome</keyword>
<feature type="transmembrane region" description="Helical" evidence="9">
    <location>
        <begin position="84"/>
        <end position="101"/>
    </location>
</feature>
<dbReference type="Pfam" id="PF01252">
    <property type="entry name" value="Peptidase_A8"/>
    <property type="match status" value="1"/>
</dbReference>
<evidence type="ECO:0000256" key="11">
    <source>
        <dbReference type="RuleBase" id="RU004181"/>
    </source>
</evidence>
<dbReference type="EC" id="3.4.23.36" evidence="9"/>
<comment type="pathway">
    <text evidence="9">Protein modification; lipoprotein biosynthesis (signal peptide cleavage).</text>
</comment>
<reference evidence="12 13" key="1">
    <citation type="submission" date="2018-12" db="EMBL/GenBank/DDBJ databases">
        <title>Complete genome sequence of Flaviflexus sp. H23T48.</title>
        <authorList>
            <person name="Bae J.-W."/>
            <person name="Lee J.-Y."/>
        </authorList>
    </citation>
    <scope>NUCLEOTIDE SEQUENCE [LARGE SCALE GENOMIC DNA]</scope>
    <source>
        <strain evidence="12 13">H23T48</strain>
    </source>
</reference>
<dbReference type="GO" id="GO:0004190">
    <property type="term" value="F:aspartic-type endopeptidase activity"/>
    <property type="evidence" value="ECO:0007669"/>
    <property type="project" value="UniProtKB-UniRule"/>
</dbReference>
<dbReference type="RefSeq" id="WP_126703043.1">
    <property type="nucleotide sequence ID" value="NZ_CP034593.1"/>
</dbReference>
<keyword evidence="8 9" id="KW-0472">Membrane</keyword>
<sequence>MYKLALPLGLIITLVDQATKYWAEQALSDGQRISVIGDFLSFTLVYNPGAAFSFGTGNTWLFTIFSIVVIAVITYVLKECKSKPWAITLGVIVGGAMGNFIDRIFRDPSFGQGHVVDFINYNGWFVGNVADVALVLGVAALIVIELKGVPFGGKQARAEDEEAEPVHE</sequence>
<evidence type="ECO:0000313" key="12">
    <source>
        <dbReference type="EMBL" id="AZQ76234.1"/>
    </source>
</evidence>
<evidence type="ECO:0000256" key="3">
    <source>
        <dbReference type="ARBA" id="ARBA00022670"/>
    </source>
</evidence>
<organism evidence="12 13">
    <name type="scientific">Flaviflexus ciconiae</name>
    <dbReference type="NCBI Taxonomy" id="2496867"/>
    <lineage>
        <taxon>Bacteria</taxon>
        <taxon>Bacillati</taxon>
        <taxon>Actinomycetota</taxon>
        <taxon>Actinomycetes</taxon>
        <taxon>Actinomycetales</taxon>
        <taxon>Actinomycetaceae</taxon>
        <taxon>Flaviflexus</taxon>
    </lineage>
</organism>
<accession>A0A3S9PV68</accession>
<feature type="transmembrane region" description="Helical" evidence="9">
    <location>
        <begin position="121"/>
        <end position="144"/>
    </location>
</feature>
<dbReference type="OrthoDB" id="4308908at2"/>
<keyword evidence="6 9" id="KW-0378">Hydrolase</keyword>
<dbReference type="EMBL" id="CP034593">
    <property type="protein sequence ID" value="AZQ76234.1"/>
    <property type="molecule type" value="Genomic_DNA"/>
</dbReference>
<feature type="active site" evidence="9">
    <location>
        <position position="131"/>
    </location>
</feature>
<name>A0A3S9PV68_9ACTO</name>
<dbReference type="UniPathway" id="UPA00665"/>
<comment type="caution">
    <text evidence="9">Lacks conserved residue(s) required for the propagation of feature annotation.</text>
</comment>
<dbReference type="PRINTS" id="PR00781">
    <property type="entry name" value="LIPOSIGPTASE"/>
</dbReference>
<dbReference type="AlphaFoldDB" id="A0A3S9PV68"/>
<dbReference type="GO" id="GO:0006508">
    <property type="term" value="P:proteolysis"/>
    <property type="evidence" value="ECO:0007669"/>
    <property type="project" value="UniProtKB-KW"/>
</dbReference>
<gene>
    <name evidence="9 12" type="primary">lspA</name>
    <name evidence="12" type="ORF">EJ997_01670</name>
</gene>
<evidence type="ECO:0000256" key="5">
    <source>
        <dbReference type="ARBA" id="ARBA00022750"/>
    </source>
</evidence>
<proteinExistence type="inferred from homology"/>
<evidence type="ECO:0000313" key="13">
    <source>
        <dbReference type="Proteomes" id="UP000280344"/>
    </source>
</evidence>
<dbReference type="NCBIfam" id="TIGR00077">
    <property type="entry name" value="lspA"/>
    <property type="match status" value="1"/>
</dbReference>
<keyword evidence="2 9" id="KW-1003">Cell membrane</keyword>
<evidence type="ECO:0000256" key="9">
    <source>
        <dbReference type="HAMAP-Rule" id="MF_00161"/>
    </source>
</evidence>
<dbReference type="PROSITE" id="PS00855">
    <property type="entry name" value="SPASE_II"/>
    <property type="match status" value="1"/>
</dbReference>
<evidence type="ECO:0000256" key="2">
    <source>
        <dbReference type="ARBA" id="ARBA00022475"/>
    </source>
</evidence>
<protein>
    <recommendedName>
        <fullName evidence="9">Lipoprotein signal peptidase</fullName>
        <ecNumber evidence="9">3.4.23.36</ecNumber>
    </recommendedName>
    <alternativeName>
        <fullName evidence="9">Prolipoprotein signal peptidase</fullName>
    </alternativeName>
    <alternativeName>
        <fullName evidence="9">Signal peptidase II</fullName>
        <shortName evidence="9">SPase II</shortName>
    </alternativeName>
</protein>
<comment type="similarity">
    <text evidence="1 9 11">Belongs to the peptidase A8 family.</text>
</comment>
<comment type="function">
    <text evidence="9 10">This protein specifically catalyzes the removal of signal peptides from prolipoproteins.</text>
</comment>
<dbReference type="GO" id="GO:0005886">
    <property type="term" value="C:plasma membrane"/>
    <property type="evidence" value="ECO:0007669"/>
    <property type="project" value="UniProtKB-SubCell"/>
</dbReference>
<keyword evidence="7 9" id="KW-1133">Transmembrane helix</keyword>
<dbReference type="KEGG" id="flh:EJ997_01670"/>
<dbReference type="PANTHER" id="PTHR33695">
    <property type="entry name" value="LIPOPROTEIN SIGNAL PEPTIDASE"/>
    <property type="match status" value="1"/>
</dbReference>
<evidence type="ECO:0000256" key="1">
    <source>
        <dbReference type="ARBA" id="ARBA00006139"/>
    </source>
</evidence>
<dbReference type="HAMAP" id="MF_00161">
    <property type="entry name" value="LspA"/>
    <property type="match status" value="1"/>
</dbReference>
<dbReference type="PANTHER" id="PTHR33695:SF1">
    <property type="entry name" value="LIPOPROTEIN SIGNAL PEPTIDASE"/>
    <property type="match status" value="1"/>
</dbReference>
<evidence type="ECO:0000256" key="7">
    <source>
        <dbReference type="ARBA" id="ARBA00022989"/>
    </source>
</evidence>
<keyword evidence="3 9" id="KW-0645">Protease</keyword>
<keyword evidence="4 9" id="KW-0812">Transmembrane</keyword>
<dbReference type="Proteomes" id="UP000280344">
    <property type="component" value="Chromosome"/>
</dbReference>
<feature type="active site" evidence="9">
    <location>
        <position position="117"/>
    </location>
</feature>
<keyword evidence="5 9" id="KW-0064">Aspartyl protease</keyword>
<evidence type="ECO:0000256" key="4">
    <source>
        <dbReference type="ARBA" id="ARBA00022692"/>
    </source>
</evidence>
<comment type="catalytic activity">
    <reaction evidence="9 10">
        <text>Release of signal peptides from bacterial membrane prolipoproteins. Hydrolyzes -Xaa-Yaa-Zaa-|-(S,diacylglyceryl)Cys-, in which Xaa is hydrophobic (preferably Leu), and Yaa (Ala or Ser) and Zaa (Gly or Ala) have small, neutral side chains.</text>
        <dbReference type="EC" id="3.4.23.36"/>
    </reaction>
</comment>
<evidence type="ECO:0000256" key="8">
    <source>
        <dbReference type="ARBA" id="ARBA00023136"/>
    </source>
</evidence>